<name>A0AAN6YLI9_9PEZI</name>
<accession>A0AAN6YLI9</accession>
<feature type="domain" description="PUM-HD" evidence="4">
    <location>
        <begin position="51"/>
        <end position="393"/>
    </location>
</feature>
<organism evidence="5 6">
    <name type="scientific">Podospora fimiseda</name>
    <dbReference type="NCBI Taxonomy" id="252190"/>
    <lineage>
        <taxon>Eukaryota</taxon>
        <taxon>Fungi</taxon>
        <taxon>Dikarya</taxon>
        <taxon>Ascomycota</taxon>
        <taxon>Pezizomycotina</taxon>
        <taxon>Sordariomycetes</taxon>
        <taxon>Sordariomycetidae</taxon>
        <taxon>Sordariales</taxon>
        <taxon>Podosporaceae</taxon>
        <taxon>Podospora</taxon>
    </lineage>
</organism>
<keyword evidence="6" id="KW-1185">Reference proteome</keyword>
<comment type="function">
    <text evidence="2">RNA-binding nucleolar protein required for pre-rRNA processing. Involved in production of 18S rRNA and assembly of small ribosomal subunit.</text>
</comment>
<dbReference type="PROSITE" id="PS50303">
    <property type="entry name" value="PUM_HD"/>
    <property type="match status" value="1"/>
</dbReference>
<dbReference type="Gene3D" id="1.25.10.10">
    <property type="entry name" value="Leucine-rich Repeat Variant"/>
    <property type="match status" value="1"/>
</dbReference>
<dbReference type="SUPFAM" id="SSF48371">
    <property type="entry name" value="ARM repeat"/>
    <property type="match status" value="1"/>
</dbReference>
<evidence type="ECO:0000259" key="4">
    <source>
        <dbReference type="PROSITE" id="PS50303"/>
    </source>
</evidence>
<keyword evidence="1" id="KW-0677">Repeat</keyword>
<reference evidence="5" key="2">
    <citation type="submission" date="2023-05" db="EMBL/GenBank/DDBJ databases">
        <authorList>
            <consortium name="Lawrence Berkeley National Laboratory"/>
            <person name="Steindorff A."/>
            <person name="Hensen N."/>
            <person name="Bonometti L."/>
            <person name="Westerberg I."/>
            <person name="Brannstrom I.O."/>
            <person name="Guillou S."/>
            <person name="Cros-Aarteil S."/>
            <person name="Calhoun S."/>
            <person name="Haridas S."/>
            <person name="Kuo A."/>
            <person name="Mondo S."/>
            <person name="Pangilinan J."/>
            <person name="Riley R."/>
            <person name="Labutti K."/>
            <person name="Andreopoulos B."/>
            <person name="Lipzen A."/>
            <person name="Chen C."/>
            <person name="Yanf M."/>
            <person name="Daum C."/>
            <person name="Ng V."/>
            <person name="Clum A."/>
            <person name="Ohm R."/>
            <person name="Martin F."/>
            <person name="Silar P."/>
            <person name="Natvig D."/>
            <person name="Lalanne C."/>
            <person name="Gautier V."/>
            <person name="Ament-Velasquez S.L."/>
            <person name="Kruys A."/>
            <person name="Hutchinson M.I."/>
            <person name="Powell A.J."/>
            <person name="Barry K."/>
            <person name="Miller A.N."/>
            <person name="Grigoriev I.V."/>
            <person name="Debuchy R."/>
            <person name="Gladieux P."/>
            <person name="Thoren M.H."/>
            <person name="Johannesson H."/>
        </authorList>
    </citation>
    <scope>NUCLEOTIDE SEQUENCE</scope>
    <source>
        <strain evidence="5">CBS 990.96</strain>
    </source>
</reference>
<dbReference type="PANTHER" id="PTHR12537:SF12">
    <property type="entry name" value="MATERNAL PROTEIN PUMILIO"/>
    <property type="match status" value="1"/>
</dbReference>
<dbReference type="PANTHER" id="PTHR12537">
    <property type="entry name" value="RNA BINDING PROTEIN PUMILIO-RELATED"/>
    <property type="match status" value="1"/>
</dbReference>
<sequence>MIRDQQVPVTSGSNRSVTEGLEVATLFDFSKNAIHSENIKVTVERNPGKLTREQILEMINSRNYDGLELKDCLGHIAELACNFTFRADFLARKLEKASRSEKDLIFQEIAPKAVELMKNEQMLWLFQLLYQRGKRSQRETLAKMMKGKVAELSVDETGCEVVIQALYMLHANQTHDIVKELESVPLHMMTDDHGSKVIVEIIKRGLVSESMTKFALENAHSLAGHRFGSDVLTALVEFGPEKHAAALREKFLADATKAIEFSCEHSCARLLGRIINTVGNSQDWLEIRRIILDNFLSYSRQLHTVNLVLTVVQFWPKEERSVLVRHIQTQKNLLLDLITDEKGHHVLFRVLFCFDGDDFETLVNFVRIVIASLKDAKDWTPGSDIAIYVGTIEYVIERQSAIHKGTSSLPWTDEASELEIKDETMKPRIDEAVEE</sequence>
<evidence type="ECO:0000256" key="3">
    <source>
        <dbReference type="PROSITE-ProRule" id="PRU00317"/>
    </source>
</evidence>
<dbReference type="InterPro" id="IPR001313">
    <property type="entry name" value="Pumilio_RNA-bd_rpt"/>
</dbReference>
<dbReference type="GO" id="GO:0005737">
    <property type="term" value="C:cytoplasm"/>
    <property type="evidence" value="ECO:0007669"/>
    <property type="project" value="TreeGrafter"/>
</dbReference>
<dbReference type="GO" id="GO:0010608">
    <property type="term" value="P:post-transcriptional regulation of gene expression"/>
    <property type="evidence" value="ECO:0007669"/>
    <property type="project" value="TreeGrafter"/>
</dbReference>
<dbReference type="PROSITE" id="PS50302">
    <property type="entry name" value="PUM"/>
    <property type="match status" value="1"/>
</dbReference>
<dbReference type="SMART" id="SM00025">
    <property type="entry name" value="Pumilio"/>
    <property type="match status" value="4"/>
</dbReference>
<dbReference type="InterPro" id="IPR033133">
    <property type="entry name" value="PUM-HD"/>
</dbReference>
<dbReference type="EMBL" id="MU865612">
    <property type="protein sequence ID" value="KAK4220946.1"/>
    <property type="molecule type" value="Genomic_DNA"/>
</dbReference>
<evidence type="ECO:0000256" key="1">
    <source>
        <dbReference type="ARBA" id="ARBA00022737"/>
    </source>
</evidence>
<proteinExistence type="predicted"/>
<feature type="repeat" description="Pumilio" evidence="3">
    <location>
        <begin position="143"/>
        <end position="179"/>
    </location>
</feature>
<evidence type="ECO:0000313" key="5">
    <source>
        <dbReference type="EMBL" id="KAK4220946.1"/>
    </source>
</evidence>
<protein>
    <submittedName>
        <fullName evidence="5">Armadillo-type protein</fullName>
    </submittedName>
</protein>
<evidence type="ECO:0000256" key="2">
    <source>
        <dbReference type="ARBA" id="ARBA00024893"/>
    </source>
</evidence>
<dbReference type="AlphaFoldDB" id="A0AAN6YLI9"/>
<evidence type="ECO:0000313" key="6">
    <source>
        <dbReference type="Proteomes" id="UP001301958"/>
    </source>
</evidence>
<comment type="caution">
    <text evidence="5">The sequence shown here is derived from an EMBL/GenBank/DDBJ whole genome shotgun (WGS) entry which is preliminary data.</text>
</comment>
<reference evidence="5" key="1">
    <citation type="journal article" date="2023" name="Mol. Phylogenet. Evol.">
        <title>Genome-scale phylogeny and comparative genomics of the fungal order Sordariales.</title>
        <authorList>
            <person name="Hensen N."/>
            <person name="Bonometti L."/>
            <person name="Westerberg I."/>
            <person name="Brannstrom I.O."/>
            <person name="Guillou S."/>
            <person name="Cros-Aarteil S."/>
            <person name="Calhoun S."/>
            <person name="Haridas S."/>
            <person name="Kuo A."/>
            <person name="Mondo S."/>
            <person name="Pangilinan J."/>
            <person name="Riley R."/>
            <person name="LaButti K."/>
            <person name="Andreopoulos B."/>
            <person name="Lipzen A."/>
            <person name="Chen C."/>
            <person name="Yan M."/>
            <person name="Daum C."/>
            <person name="Ng V."/>
            <person name="Clum A."/>
            <person name="Steindorff A."/>
            <person name="Ohm R.A."/>
            <person name="Martin F."/>
            <person name="Silar P."/>
            <person name="Natvig D.O."/>
            <person name="Lalanne C."/>
            <person name="Gautier V."/>
            <person name="Ament-Velasquez S.L."/>
            <person name="Kruys A."/>
            <person name="Hutchinson M.I."/>
            <person name="Powell A.J."/>
            <person name="Barry K."/>
            <person name="Miller A.N."/>
            <person name="Grigoriev I.V."/>
            <person name="Debuchy R."/>
            <person name="Gladieux P."/>
            <person name="Hiltunen Thoren M."/>
            <person name="Johannesson H."/>
        </authorList>
    </citation>
    <scope>NUCLEOTIDE SEQUENCE</scope>
    <source>
        <strain evidence="5">CBS 990.96</strain>
    </source>
</reference>
<dbReference type="InterPro" id="IPR016024">
    <property type="entry name" value="ARM-type_fold"/>
</dbReference>
<dbReference type="Proteomes" id="UP001301958">
    <property type="component" value="Unassembled WGS sequence"/>
</dbReference>
<dbReference type="InterPro" id="IPR011989">
    <property type="entry name" value="ARM-like"/>
</dbReference>
<gene>
    <name evidence="5" type="ORF">QBC38DRAFT_462030</name>
</gene>
<dbReference type="GO" id="GO:0003730">
    <property type="term" value="F:mRNA 3'-UTR binding"/>
    <property type="evidence" value="ECO:0007669"/>
    <property type="project" value="TreeGrafter"/>
</dbReference>